<sequence length="157" mass="16214">MGESPRAGPARHTDPTSAAAVTAAAPERTQHGGGQAGQNYSSDHAREVRSQPKAGSAAPPPTVAAYLTPSFPQSSRTLTRLCSGVQGRAGAAPALQRSRARQGPGHRGGEGKRASRSAERARSGGANKMAATPFVPSPLPLPLPWCLDSQYLVARRS</sequence>
<dbReference type="EMBL" id="JABVXQ010000005">
    <property type="protein sequence ID" value="KAF6109771.1"/>
    <property type="molecule type" value="Genomic_DNA"/>
</dbReference>
<organism evidence="2 3">
    <name type="scientific">Phyllostomus discolor</name>
    <name type="common">pale spear-nosed bat</name>
    <dbReference type="NCBI Taxonomy" id="89673"/>
    <lineage>
        <taxon>Eukaryota</taxon>
        <taxon>Metazoa</taxon>
        <taxon>Chordata</taxon>
        <taxon>Craniata</taxon>
        <taxon>Vertebrata</taxon>
        <taxon>Euteleostomi</taxon>
        <taxon>Mammalia</taxon>
        <taxon>Eutheria</taxon>
        <taxon>Laurasiatheria</taxon>
        <taxon>Chiroptera</taxon>
        <taxon>Yangochiroptera</taxon>
        <taxon>Phyllostomidae</taxon>
        <taxon>Phyllostominae</taxon>
        <taxon>Phyllostomus</taxon>
    </lineage>
</organism>
<dbReference type="AlphaFoldDB" id="A0A834AHG3"/>
<evidence type="ECO:0000313" key="2">
    <source>
        <dbReference type="EMBL" id="KAF6109771.1"/>
    </source>
</evidence>
<proteinExistence type="predicted"/>
<accession>A0A834AHG3</accession>
<dbReference type="Proteomes" id="UP000664940">
    <property type="component" value="Unassembled WGS sequence"/>
</dbReference>
<reference evidence="2 3" key="1">
    <citation type="journal article" date="2020" name="Nature">
        <title>Six reference-quality genomes reveal evolution of bat adaptations.</title>
        <authorList>
            <person name="Jebb D."/>
            <person name="Huang Z."/>
            <person name="Pippel M."/>
            <person name="Hughes G.M."/>
            <person name="Lavrichenko K."/>
            <person name="Devanna P."/>
            <person name="Winkler S."/>
            <person name="Jermiin L.S."/>
            <person name="Skirmuntt E.C."/>
            <person name="Katzourakis A."/>
            <person name="Burkitt-Gray L."/>
            <person name="Ray D.A."/>
            <person name="Sullivan K.A.M."/>
            <person name="Roscito J.G."/>
            <person name="Kirilenko B.M."/>
            <person name="Davalos L.M."/>
            <person name="Corthals A.P."/>
            <person name="Power M.L."/>
            <person name="Jones G."/>
            <person name="Ransome R.D."/>
            <person name="Dechmann D.K.N."/>
            <person name="Locatelli A.G."/>
            <person name="Puechmaille S.J."/>
            <person name="Fedrigo O."/>
            <person name="Jarvis E.D."/>
            <person name="Hiller M."/>
            <person name="Vernes S.C."/>
            <person name="Myers E.W."/>
            <person name="Teeling E.C."/>
        </authorList>
    </citation>
    <scope>NUCLEOTIDE SEQUENCE [LARGE SCALE GENOMIC DNA]</scope>
    <source>
        <strain evidence="2">Bat1K_MPI-CBG_1</strain>
    </source>
</reference>
<name>A0A834AHG3_9CHIR</name>
<feature type="region of interest" description="Disordered" evidence="1">
    <location>
        <begin position="1"/>
        <end position="71"/>
    </location>
</feature>
<evidence type="ECO:0000313" key="3">
    <source>
        <dbReference type="Proteomes" id="UP000664940"/>
    </source>
</evidence>
<evidence type="ECO:0000256" key="1">
    <source>
        <dbReference type="SAM" id="MobiDB-lite"/>
    </source>
</evidence>
<feature type="compositionally biased region" description="Basic and acidic residues" evidence="1">
    <location>
        <begin position="107"/>
        <end position="122"/>
    </location>
</feature>
<gene>
    <name evidence="2" type="ORF">HJG60_010974</name>
</gene>
<feature type="region of interest" description="Disordered" evidence="1">
    <location>
        <begin position="83"/>
        <end position="134"/>
    </location>
</feature>
<protein>
    <submittedName>
        <fullName evidence="2">Uncharacterized protein</fullName>
    </submittedName>
</protein>
<comment type="caution">
    <text evidence="2">The sequence shown here is derived from an EMBL/GenBank/DDBJ whole genome shotgun (WGS) entry which is preliminary data.</text>
</comment>